<evidence type="ECO:0000313" key="2">
    <source>
        <dbReference type="EMBL" id="GBP41327.1"/>
    </source>
</evidence>
<dbReference type="Proteomes" id="UP000299102">
    <property type="component" value="Unassembled WGS sequence"/>
</dbReference>
<protein>
    <submittedName>
        <fullName evidence="2">Uncharacterized protein</fullName>
    </submittedName>
</protein>
<name>A0A4C1VSL5_EUMVA</name>
<evidence type="ECO:0000256" key="1">
    <source>
        <dbReference type="SAM" id="MobiDB-lite"/>
    </source>
</evidence>
<proteinExistence type="predicted"/>
<comment type="caution">
    <text evidence="2">The sequence shown here is derived from an EMBL/GenBank/DDBJ whole genome shotgun (WGS) entry which is preliminary data.</text>
</comment>
<evidence type="ECO:0000313" key="3">
    <source>
        <dbReference type="Proteomes" id="UP000299102"/>
    </source>
</evidence>
<accession>A0A4C1VSL5</accession>
<dbReference type="EMBL" id="BGZK01000397">
    <property type="protein sequence ID" value="GBP41327.1"/>
    <property type="molecule type" value="Genomic_DNA"/>
</dbReference>
<gene>
    <name evidence="2" type="ORF">EVAR_25165_1</name>
</gene>
<feature type="region of interest" description="Disordered" evidence="1">
    <location>
        <begin position="1"/>
        <end position="27"/>
    </location>
</feature>
<organism evidence="2 3">
    <name type="scientific">Eumeta variegata</name>
    <name type="common">Bagworm moth</name>
    <name type="synonym">Eumeta japonica</name>
    <dbReference type="NCBI Taxonomy" id="151549"/>
    <lineage>
        <taxon>Eukaryota</taxon>
        <taxon>Metazoa</taxon>
        <taxon>Ecdysozoa</taxon>
        <taxon>Arthropoda</taxon>
        <taxon>Hexapoda</taxon>
        <taxon>Insecta</taxon>
        <taxon>Pterygota</taxon>
        <taxon>Neoptera</taxon>
        <taxon>Endopterygota</taxon>
        <taxon>Lepidoptera</taxon>
        <taxon>Glossata</taxon>
        <taxon>Ditrysia</taxon>
        <taxon>Tineoidea</taxon>
        <taxon>Psychidae</taxon>
        <taxon>Oiketicinae</taxon>
        <taxon>Eumeta</taxon>
    </lineage>
</organism>
<sequence length="155" mass="17663">MSCGLRLPLSPMDNRNPRFKVTSEGGEERRGRCCESGFEIEVNDKAVSTQDSSFKAKSASTVSPKLESPSRTPYVGDSSDDYIPISGFQPGDCVVRYSSDVLKARDSQCLMSCQRYYRYRSQEQRDGQRLMTFSLVRSPLEGFRYSHHIWLLRVL</sequence>
<feature type="region of interest" description="Disordered" evidence="1">
    <location>
        <begin position="58"/>
        <end position="77"/>
    </location>
</feature>
<keyword evidence="3" id="KW-1185">Reference proteome</keyword>
<dbReference type="AlphaFoldDB" id="A0A4C1VSL5"/>
<reference evidence="2 3" key="1">
    <citation type="journal article" date="2019" name="Commun. Biol.">
        <title>The bagworm genome reveals a unique fibroin gene that provides high tensile strength.</title>
        <authorList>
            <person name="Kono N."/>
            <person name="Nakamura H."/>
            <person name="Ohtoshi R."/>
            <person name="Tomita M."/>
            <person name="Numata K."/>
            <person name="Arakawa K."/>
        </authorList>
    </citation>
    <scope>NUCLEOTIDE SEQUENCE [LARGE SCALE GENOMIC DNA]</scope>
</reference>